<evidence type="ECO:0000259" key="1">
    <source>
        <dbReference type="Pfam" id="PF07969"/>
    </source>
</evidence>
<dbReference type="Gene3D" id="2.30.40.10">
    <property type="entry name" value="Urease, subunit C, domain 1"/>
    <property type="match status" value="2"/>
</dbReference>
<dbReference type="PANTHER" id="PTHR43135">
    <property type="entry name" value="ALPHA-D-RIBOSE 1-METHYLPHOSPHONATE 5-TRIPHOSPHATE DIPHOSPHATASE"/>
    <property type="match status" value="1"/>
</dbReference>
<dbReference type="CDD" id="cd01306">
    <property type="entry name" value="PhnM"/>
    <property type="match status" value="1"/>
</dbReference>
<keyword evidence="2" id="KW-0378">Hydrolase</keyword>
<gene>
    <name evidence="2" type="ORF">FKG95_21185</name>
</gene>
<dbReference type="NCBIfam" id="NF011981">
    <property type="entry name" value="PRK15446.1-2"/>
    <property type="match status" value="1"/>
</dbReference>
<dbReference type="OrthoDB" id="9785413at2"/>
<reference evidence="2 3" key="1">
    <citation type="submission" date="2019-06" db="EMBL/GenBank/DDBJ databases">
        <title>Whole genome sequence for Rhodospirillaceae sp. R148.</title>
        <authorList>
            <person name="Wang G."/>
        </authorList>
    </citation>
    <scope>NUCLEOTIDE SEQUENCE [LARGE SCALE GENOMIC DNA]</scope>
    <source>
        <strain evidence="2 3">R148</strain>
    </source>
</reference>
<dbReference type="EC" id="3.6.1.63" evidence="2"/>
<protein>
    <submittedName>
        <fullName evidence="2">Alpha-D-ribose 1-methylphosphonate 5-triphosphate diphosphatase</fullName>
        <ecNumber evidence="2">3.6.1.63</ecNumber>
    </submittedName>
</protein>
<dbReference type="Gene3D" id="3.20.20.140">
    <property type="entry name" value="Metal-dependent hydrolases"/>
    <property type="match status" value="1"/>
</dbReference>
<dbReference type="GO" id="GO:0016810">
    <property type="term" value="F:hydrolase activity, acting on carbon-nitrogen (but not peptide) bonds"/>
    <property type="evidence" value="ECO:0007669"/>
    <property type="project" value="InterPro"/>
</dbReference>
<dbReference type="InterPro" id="IPR051781">
    <property type="entry name" value="Metallo-dep_Hydrolase"/>
</dbReference>
<name>A0A545TG08_9PROT</name>
<dbReference type="NCBIfam" id="NF011984">
    <property type="entry name" value="PRK15446.1-5"/>
    <property type="match status" value="1"/>
</dbReference>
<evidence type="ECO:0000313" key="2">
    <source>
        <dbReference type="EMBL" id="TQV76160.1"/>
    </source>
</evidence>
<dbReference type="NCBIfam" id="TIGR02318">
    <property type="entry name" value="phosphono_phnM"/>
    <property type="match status" value="1"/>
</dbReference>
<dbReference type="Pfam" id="PF07969">
    <property type="entry name" value="Amidohydro_3"/>
    <property type="match status" value="1"/>
</dbReference>
<dbReference type="PANTHER" id="PTHR43135:SF3">
    <property type="entry name" value="ALPHA-D-RIBOSE 1-METHYLPHOSPHONATE 5-TRIPHOSPHATE DIPHOSPHATASE"/>
    <property type="match status" value="1"/>
</dbReference>
<dbReference type="SUPFAM" id="SSF51556">
    <property type="entry name" value="Metallo-dependent hydrolases"/>
    <property type="match status" value="1"/>
</dbReference>
<dbReference type="SUPFAM" id="SSF51338">
    <property type="entry name" value="Composite domain of metallo-dependent hydrolases"/>
    <property type="match status" value="1"/>
</dbReference>
<evidence type="ECO:0000313" key="3">
    <source>
        <dbReference type="Proteomes" id="UP000315252"/>
    </source>
</evidence>
<dbReference type="NCBIfam" id="NF011987">
    <property type="entry name" value="PRK15446.2-3"/>
    <property type="match status" value="1"/>
</dbReference>
<dbReference type="EMBL" id="VHSH01000008">
    <property type="protein sequence ID" value="TQV76160.1"/>
    <property type="molecule type" value="Genomic_DNA"/>
</dbReference>
<comment type="caution">
    <text evidence="2">The sequence shown here is derived from an EMBL/GenBank/DDBJ whole genome shotgun (WGS) entry which is preliminary data.</text>
</comment>
<dbReference type="Proteomes" id="UP000315252">
    <property type="component" value="Unassembled WGS sequence"/>
</dbReference>
<dbReference type="AlphaFoldDB" id="A0A545TG08"/>
<feature type="domain" description="Amidohydrolase 3" evidence="1">
    <location>
        <begin position="197"/>
        <end position="380"/>
    </location>
</feature>
<dbReference type="GO" id="GO:0019700">
    <property type="term" value="P:organic phosphonate catabolic process"/>
    <property type="evidence" value="ECO:0007669"/>
    <property type="project" value="InterPro"/>
</dbReference>
<dbReference type="NCBIfam" id="NF011983">
    <property type="entry name" value="PRK15446.1-4"/>
    <property type="match status" value="1"/>
</dbReference>
<dbReference type="RefSeq" id="WP_142898423.1">
    <property type="nucleotide sequence ID" value="NZ_ML660059.1"/>
</dbReference>
<accession>A0A545TG08</accession>
<dbReference type="NCBIfam" id="NF011990">
    <property type="entry name" value="PRK15446.2-6"/>
    <property type="match status" value="1"/>
</dbReference>
<dbReference type="InterPro" id="IPR012696">
    <property type="entry name" value="PhnM"/>
</dbReference>
<keyword evidence="3" id="KW-1185">Reference proteome</keyword>
<dbReference type="PIRSF" id="PIRSF038971">
    <property type="entry name" value="PhnM"/>
    <property type="match status" value="1"/>
</dbReference>
<dbReference type="InterPro" id="IPR032466">
    <property type="entry name" value="Metal_Hydrolase"/>
</dbReference>
<dbReference type="InterPro" id="IPR011059">
    <property type="entry name" value="Metal-dep_hydrolase_composite"/>
</dbReference>
<sequence>MTTETIFTNAKIVTTDAVIEGSVTLEDGMIKDIDGRNSQVPSAVDLEGDYLVPGLIEVHTDNLEGHVCPRPGVVWPMLPALFTHDSVLAAAGITTVFDALRIGDRSSDIAMEETVNAAIEGIEQAQDHGLLRSEHYIHLRCELATENVVDCFNNIKDAPSLKLVSLMDHTPGQRQFVDLEQFKIYYGGKYKMSDAELESFIDSQLEEHFKYADKNRQALSEICSAQSIPMASHDDATEDHVEEAVSLGITISEFPTTLEAARAACERGMATVAGAPNVVRGRSHSGNVSASELASQGLLNSLSSDYAPISLLHGAFVLHRRVGLPLPNALAIVTKNPARMVELNDRGEIAPGLRADLVRVSDHQDMPVVRCVWREGVRVV</sequence>
<organism evidence="2 3">
    <name type="scientific">Denitrobaculum tricleocarpae</name>
    <dbReference type="NCBI Taxonomy" id="2591009"/>
    <lineage>
        <taxon>Bacteria</taxon>
        <taxon>Pseudomonadati</taxon>
        <taxon>Pseudomonadota</taxon>
        <taxon>Alphaproteobacteria</taxon>
        <taxon>Rhodospirillales</taxon>
        <taxon>Rhodospirillaceae</taxon>
        <taxon>Denitrobaculum</taxon>
    </lineage>
</organism>
<dbReference type="InterPro" id="IPR013108">
    <property type="entry name" value="Amidohydro_3"/>
</dbReference>
<proteinExistence type="predicted"/>